<feature type="transmembrane region" description="Helical" evidence="9">
    <location>
        <begin position="37"/>
        <end position="55"/>
    </location>
</feature>
<dbReference type="Proteomes" id="UP001172457">
    <property type="component" value="Chromosome 5"/>
</dbReference>
<keyword evidence="7 9" id="KW-0472">Membrane</keyword>
<keyword evidence="11" id="KW-1185">Reference proteome</keyword>
<feature type="transmembrane region" description="Helical" evidence="9">
    <location>
        <begin position="665"/>
        <end position="684"/>
    </location>
</feature>
<protein>
    <recommendedName>
        <fullName evidence="12">Aluminum-activated malate transporter</fullName>
    </recommendedName>
</protein>
<proteinExistence type="inferred from homology"/>
<sequence length="1017" mass="113865">MMNGFLKKTDGLPEKMKSFRGSLPEYLESGSGRSRRAIHALKVGFSLTLVSLLYLMEPLFKGVGQNVIWAVMTVVVVLEFTAGATLCKGINRGFGTLLAGSLAFLFEFIARKYGKVFRAVFIGASIFLVVLVSRGLTETTWSHMILSLHRMKNYDYGVLVFLLTFNLITVSSYRVDDIVKLARGRIYMIAIGSGVCIFMSLFIFPYWSGEDLHNSTISKIEGLAKSIEACVGKYFNDEEPNLDIDETTEDPIYNNYKAVLDSKSTDETLARHASWEPRHSWHCHKFPSQQYVKVGGVLRHFGYAIVALHGSLQTEIRTPRSVRWLFKDPCIRLVSEVTKALTELADSIRNRQRCSPEILTENLQQALQDLDSALKSQPRLFLGPNSPNNTAKMLAVAAATARQKTEKHLSGLKTESPRFVELKSEGGEKRVLRPSLSKIAITSLEFSEALPFAAFAALLVESVARLDVVIEEVEELGRVACFKEFKHDHDVILNVDSHQRSTTEIYLPNSTEADITMMNGFRKKTDRLPEKMKRFPVDLCRNIWKVGRDDPRRAIHALKVGFSLTLVSLLYLMEPLFKGVGQNAIWAVMTVVVVLEFTAGATLCKGINRGFGTLLAGSLAFLFEFIAREYGKVFRAVFIGASIFLVGTLTTYLRFFPNIKKNYDYGVLIFLLTFNLITVSSYRVDDILKLAQGRIYTIAIGSGSFHLPVLVGEDLHNSTISKIEGLAKSIEACVVKYFNDEEPDLDIDETTEDPIYNNYKAVLDSKSTDETLARHASWEPRHSWHCHKFPSQQYLKVGGVLRHFGYAVVALHGSLQTEIRTPRSVRLLFKDPCIRLVSEVTKALTELADSIRNRRRCSPEILTENLQQALQDLDSALKSQPRLFLGPSSPNNTAKMLAVVAATARQRTEKHLSGLKTESPRFVELKSEGGEKRVLRPTLSKLAITSLEFSEALPFAAFAALLVESVARLDVVIEEVEELGRVACFKEFKHDDDVILNVDSHRRSTTEINLPNSTGAE</sequence>
<gene>
    <name evidence="10" type="ORF">OSB04_022357</name>
</gene>
<evidence type="ECO:0000256" key="6">
    <source>
        <dbReference type="ARBA" id="ARBA00023065"/>
    </source>
</evidence>
<evidence type="ECO:0000256" key="8">
    <source>
        <dbReference type="ARBA" id="ARBA00023303"/>
    </source>
</evidence>
<reference evidence="10" key="1">
    <citation type="submission" date="2023-03" db="EMBL/GenBank/DDBJ databases">
        <title>Chromosome-scale reference genome and RAD-based genetic map of yellow starthistle (Centaurea solstitialis) reveal putative structural variation and QTLs associated with invader traits.</title>
        <authorList>
            <person name="Reatini B."/>
            <person name="Cang F.A."/>
            <person name="Jiang Q."/>
            <person name="Mckibben M.T.W."/>
            <person name="Barker M.S."/>
            <person name="Rieseberg L.H."/>
            <person name="Dlugosch K.M."/>
        </authorList>
    </citation>
    <scope>NUCLEOTIDE SEQUENCE</scope>
    <source>
        <strain evidence="10">CAN-66</strain>
        <tissue evidence="10">Leaf</tissue>
    </source>
</reference>
<evidence type="ECO:0000256" key="4">
    <source>
        <dbReference type="ARBA" id="ARBA00022692"/>
    </source>
</evidence>
<evidence type="ECO:0000313" key="10">
    <source>
        <dbReference type="EMBL" id="KAJ9549814.1"/>
    </source>
</evidence>
<name>A0AA38WH62_9ASTR</name>
<keyword evidence="3" id="KW-0813">Transport</keyword>
<dbReference type="GO" id="GO:0015743">
    <property type="term" value="P:malate transport"/>
    <property type="evidence" value="ECO:0007669"/>
    <property type="project" value="InterPro"/>
</dbReference>
<keyword evidence="5 9" id="KW-1133">Transmembrane helix</keyword>
<evidence type="ECO:0000256" key="2">
    <source>
        <dbReference type="ARBA" id="ARBA00007079"/>
    </source>
</evidence>
<dbReference type="PANTHER" id="PTHR31086">
    <property type="entry name" value="ALUMINUM-ACTIVATED MALATE TRANSPORTER 10"/>
    <property type="match status" value="1"/>
</dbReference>
<feature type="transmembrane region" description="Helical" evidence="9">
    <location>
        <begin position="554"/>
        <end position="572"/>
    </location>
</feature>
<organism evidence="10 11">
    <name type="scientific">Centaurea solstitialis</name>
    <name type="common">yellow star-thistle</name>
    <dbReference type="NCBI Taxonomy" id="347529"/>
    <lineage>
        <taxon>Eukaryota</taxon>
        <taxon>Viridiplantae</taxon>
        <taxon>Streptophyta</taxon>
        <taxon>Embryophyta</taxon>
        <taxon>Tracheophyta</taxon>
        <taxon>Spermatophyta</taxon>
        <taxon>Magnoliopsida</taxon>
        <taxon>eudicotyledons</taxon>
        <taxon>Gunneridae</taxon>
        <taxon>Pentapetalae</taxon>
        <taxon>asterids</taxon>
        <taxon>campanulids</taxon>
        <taxon>Asterales</taxon>
        <taxon>Asteraceae</taxon>
        <taxon>Carduoideae</taxon>
        <taxon>Cardueae</taxon>
        <taxon>Centaureinae</taxon>
        <taxon>Centaurea</taxon>
    </lineage>
</organism>
<feature type="transmembrane region" description="Helical" evidence="9">
    <location>
        <begin position="611"/>
        <end position="627"/>
    </location>
</feature>
<accession>A0AA38WH62</accession>
<feature type="transmembrane region" description="Helical" evidence="9">
    <location>
        <begin position="186"/>
        <end position="207"/>
    </location>
</feature>
<evidence type="ECO:0000256" key="3">
    <source>
        <dbReference type="ARBA" id="ARBA00022448"/>
    </source>
</evidence>
<evidence type="ECO:0000313" key="11">
    <source>
        <dbReference type="Proteomes" id="UP001172457"/>
    </source>
</evidence>
<feature type="transmembrane region" description="Helical" evidence="9">
    <location>
        <begin position="67"/>
        <end position="87"/>
    </location>
</feature>
<evidence type="ECO:0000256" key="9">
    <source>
        <dbReference type="SAM" id="Phobius"/>
    </source>
</evidence>
<keyword evidence="4 9" id="KW-0812">Transmembrane</keyword>
<evidence type="ECO:0000256" key="5">
    <source>
        <dbReference type="ARBA" id="ARBA00022989"/>
    </source>
</evidence>
<evidence type="ECO:0008006" key="12">
    <source>
        <dbReference type="Google" id="ProtNLM"/>
    </source>
</evidence>
<keyword evidence="8" id="KW-0407">Ion channel</keyword>
<comment type="similarity">
    <text evidence="2">Belongs to the aromatic acid exporter (TC 2.A.85) family.</text>
</comment>
<feature type="transmembrane region" description="Helical" evidence="9">
    <location>
        <begin position="156"/>
        <end position="174"/>
    </location>
</feature>
<comment type="caution">
    <text evidence="10">The sequence shown here is derived from an EMBL/GenBank/DDBJ whole genome shotgun (WGS) entry which is preliminary data.</text>
</comment>
<dbReference type="Pfam" id="PF11744">
    <property type="entry name" value="ALMT"/>
    <property type="match status" value="2"/>
</dbReference>
<dbReference type="InterPro" id="IPR020966">
    <property type="entry name" value="ALMT"/>
</dbReference>
<feature type="transmembrane region" description="Helical" evidence="9">
    <location>
        <begin position="584"/>
        <end position="604"/>
    </location>
</feature>
<keyword evidence="6" id="KW-0406">Ion transport</keyword>
<comment type="subcellular location">
    <subcellularLocation>
        <location evidence="1">Membrane</location>
        <topology evidence="1">Multi-pass membrane protein</topology>
    </subcellularLocation>
</comment>
<evidence type="ECO:0000256" key="7">
    <source>
        <dbReference type="ARBA" id="ARBA00023136"/>
    </source>
</evidence>
<dbReference type="AlphaFoldDB" id="A0AA38WH62"/>
<feature type="transmembrane region" description="Helical" evidence="9">
    <location>
        <begin position="633"/>
        <end position="653"/>
    </location>
</feature>
<feature type="transmembrane region" description="Helical" evidence="9">
    <location>
        <begin position="94"/>
        <end position="110"/>
    </location>
</feature>
<dbReference type="GO" id="GO:0016020">
    <property type="term" value="C:membrane"/>
    <property type="evidence" value="ECO:0007669"/>
    <property type="project" value="UniProtKB-SubCell"/>
</dbReference>
<evidence type="ECO:0000256" key="1">
    <source>
        <dbReference type="ARBA" id="ARBA00004141"/>
    </source>
</evidence>
<feature type="transmembrane region" description="Helical" evidence="9">
    <location>
        <begin position="116"/>
        <end position="136"/>
    </location>
</feature>
<dbReference type="GO" id="GO:0034220">
    <property type="term" value="P:monoatomic ion transmembrane transport"/>
    <property type="evidence" value="ECO:0007669"/>
    <property type="project" value="UniProtKB-KW"/>
</dbReference>
<dbReference type="EMBL" id="JARYMX010000005">
    <property type="protein sequence ID" value="KAJ9549814.1"/>
    <property type="molecule type" value="Genomic_DNA"/>
</dbReference>